<dbReference type="InterPro" id="IPR022346">
    <property type="entry name" value="T2SS_GspH"/>
</dbReference>
<evidence type="ECO:0000256" key="8">
    <source>
        <dbReference type="ARBA" id="ARBA00023136"/>
    </source>
</evidence>
<feature type="transmembrane region" description="Helical" evidence="11">
    <location>
        <begin position="6"/>
        <end position="31"/>
    </location>
</feature>
<gene>
    <name evidence="13" type="ORF">MARGE09_P1338</name>
</gene>
<accession>A0AAN1WGF8</accession>
<dbReference type="Pfam" id="PF07963">
    <property type="entry name" value="N_methyl"/>
    <property type="match status" value="1"/>
</dbReference>
<evidence type="ECO:0000256" key="4">
    <source>
        <dbReference type="ARBA" id="ARBA00022481"/>
    </source>
</evidence>
<protein>
    <recommendedName>
        <fullName evidence="2">Type II secretion system protein H</fullName>
    </recommendedName>
    <alternativeName>
        <fullName evidence="10">General secretion pathway protein H</fullName>
    </alternativeName>
</protein>
<dbReference type="NCBIfam" id="TIGR02532">
    <property type="entry name" value="IV_pilin_GFxxxE"/>
    <property type="match status" value="1"/>
</dbReference>
<dbReference type="Pfam" id="PF12019">
    <property type="entry name" value="GspH"/>
    <property type="match status" value="1"/>
</dbReference>
<keyword evidence="4" id="KW-0488">Methylation</keyword>
<evidence type="ECO:0000256" key="10">
    <source>
        <dbReference type="ARBA" id="ARBA00030775"/>
    </source>
</evidence>
<dbReference type="KEGG" id="marq:MARGE09_P1338"/>
<dbReference type="InterPro" id="IPR012902">
    <property type="entry name" value="N_methyl_site"/>
</dbReference>
<dbReference type="AlphaFoldDB" id="A0AAN1WGF8"/>
<dbReference type="Proteomes" id="UP001320119">
    <property type="component" value="Chromosome"/>
</dbReference>
<evidence type="ECO:0000256" key="7">
    <source>
        <dbReference type="ARBA" id="ARBA00022989"/>
    </source>
</evidence>
<comment type="similarity">
    <text evidence="9">Belongs to the GSP H family.</text>
</comment>
<keyword evidence="14" id="KW-1185">Reference proteome</keyword>
<keyword evidence="6 11" id="KW-0812">Transmembrane</keyword>
<keyword evidence="7 11" id="KW-1133">Transmembrane helix</keyword>
<sequence length="177" mass="19156">MNKLTLGYTLIEMLVTVSIVAILAAVAVPSYDGLINNNKQKSALNTFLGELHYARSEAVKRSRQVVVCPSSDASSCSGTNWNTGWIIFIDDDRDDTRDNDEELIRIAGALEQGLALSTTNDISDFIRYRPNGLAMETGTFTLCDPRGSDLAKAIIINATGRPQISEHNATGDALTCS</sequence>
<evidence type="ECO:0000256" key="5">
    <source>
        <dbReference type="ARBA" id="ARBA00022519"/>
    </source>
</evidence>
<dbReference type="Gene3D" id="3.55.40.10">
    <property type="entry name" value="minor pseudopilin epsh domain"/>
    <property type="match status" value="1"/>
</dbReference>
<reference evidence="13 14" key="1">
    <citation type="journal article" date="2022" name="IScience">
        <title>An ultrasensitive nanofiber-based assay for enzymatic hydrolysis and deep-sea microbial degradation of cellulose.</title>
        <authorList>
            <person name="Tsudome M."/>
            <person name="Tachioka M."/>
            <person name="Miyazaki M."/>
            <person name="Uchimura K."/>
            <person name="Tsuda M."/>
            <person name="Takaki Y."/>
            <person name="Deguchi S."/>
        </authorList>
    </citation>
    <scope>NUCLEOTIDE SEQUENCE [LARGE SCALE GENOMIC DNA]</scope>
    <source>
        <strain evidence="13 14">GE09</strain>
    </source>
</reference>
<dbReference type="GO" id="GO:0005886">
    <property type="term" value="C:plasma membrane"/>
    <property type="evidence" value="ECO:0007669"/>
    <property type="project" value="UniProtKB-SubCell"/>
</dbReference>
<dbReference type="InterPro" id="IPR045584">
    <property type="entry name" value="Pilin-like"/>
</dbReference>
<evidence type="ECO:0000256" key="3">
    <source>
        <dbReference type="ARBA" id="ARBA00022475"/>
    </source>
</evidence>
<evidence type="ECO:0000256" key="1">
    <source>
        <dbReference type="ARBA" id="ARBA00004377"/>
    </source>
</evidence>
<dbReference type="RefSeq" id="WP_236986612.1">
    <property type="nucleotide sequence ID" value="NZ_AP023086.1"/>
</dbReference>
<organism evidence="13 14">
    <name type="scientific">Marinagarivorans cellulosilyticus</name>
    <dbReference type="NCBI Taxonomy" id="2721545"/>
    <lineage>
        <taxon>Bacteria</taxon>
        <taxon>Pseudomonadati</taxon>
        <taxon>Pseudomonadota</taxon>
        <taxon>Gammaproteobacteria</taxon>
        <taxon>Cellvibrionales</taxon>
        <taxon>Cellvibrionaceae</taxon>
        <taxon>Marinagarivorans</taxon>
    </lineage>
</organism>
<dbReference type="SUPFAM" id="SSF54523">
    <property type="entry name" value="Pili subunits"/>
    <property type="match status" value="1"/>
</dbReference>
<evidence type="ECO:0000313" key="14">
    <source>
        <dbReference type="Proteomes" id="UP001320119"/>
    </source>
</evidence>
<evidence type="ECO:0000259" key="12">
    <source>
        <dbReference type="Pfam" id="PF12019"/>
    </source>
</evidence>
<keyword evidence="8 11" id="KW-0472">Membrane</keyword>
<evidence type="ECO:0000313" key="13">
    <source>
        <dbReference type="EMBL" id="BCD97137.1"/>
    </source>
</evidence>
<name>A0AAN1WGF8_9GAMM</name>
<dbReference type="GO" id="GO:0015628">
    <property type="term" value="P:protein secretion by the type II secretion system"/>
    <property type="evidence" value="ECO:0007669"/>
    <property type="project" value="InterPro"/>
</dbReference>
<evidence type="ECO:0000256" key="11">
    <source>
        <dbReference type="SAM" id="Phobius"/>
    </source>
</evidence>
<keyword evidence="3" id="KW-1003">Cell membrane</keyword>
<evidence type="ECO:0000256" key="6">
    <source>
        <dbReference type="ARBA" id="ARBA00022692"/>
    </source>
</evidence>
<keyword evidence="5" id="KW-0997">Cell inner membrane</keyword>
<feature type="domain" description="General secretion pathway GspH" evidence="12">
    <location>
        <begin position="43"/>
        <end position="160"/>
    </location>
</feature>
<evidence type="ECO:0000256" key="2">
    <source>
        <dbReference type="ARBA" id="ARBA00021549"/>
    </source>
</evidence>
<dbReference type="EMBL" id="AP023086">
    <property type="protein sequence ID" value="BCD97137.1"/>
    <property type="molecule type" value="Genomic_DNA"/>
</dbReference>
<dbReference type="GO" id="GO:0015627">
    <property type="term" value="C:type II protein secretion system complex"/>
    <property type="evidence" value="ECO:0007669"/>
    <property type="project" value="InterPro"/>
</dbReference>
<comment type="subcellular location">
    <subcellularLocation>
        <location evidence="1">Cell inner membrane</location>
        <topology evidence="1">Single-pass membrane protein</topology>
    </subcellularLocation>
</comment>
<proteinExistence type="inferred from homology"/>
<evidence type="ECO:0000256" key="9">
    <source>
        <dbReference type="ARBA" id="ARBA00025772"/>
    </source>
</evidence>